<keyword evidence="4" id="KW-1185">Reference proteome</keyword>
<reference evidence="4" key="1">
    <citation type="journal article" date="2021" name="Microbiol. Resour. Announc.">
        <title>LGAAP: Leishmaniinae Genome Assembly and Annotation Pipeline.</title>
        <authorList>
            <person name="Almutairi H."/>
            <person name="Urbaniak M.D."/>
            <person name="Bates M.D."/>
            <person name="Jariyapan N."/>
            <person name="Kwakye-Nuako G."/>
            <person name="Thomaz-Soccol V."/>
            <person name="Al-Salem W.S."/>
            <person name="Dillon R.J."/>
            <person name="Bates P.A."/>
            <person name="Gatherer D."/>
        </authorList>
    </citation>
    <scope>NUCLEOTIDE SEQUENCE [LARGE SCALE GENOMIC DNA]</scope>
</reference>
<feature type="compositionally biased region" description="Basic and acidic residues" evidence="2">
    <location>
        <begin position="286"/>
        <end position="302"/>
    </location>
</feature>
<feature type="region of interest" description="Disordered" evidence="2">
    <location>
        <begin position="540"/>
        <end position="572"/>
    </location>
</feature>
<reference evidence="4" key="2">
    <citation type="journal article" date="2021" name="Sci. Data">
        <title>Chromosome-scale genome sequencing, assembly and annotation of six genomes from subfamily Leishmaniinae.</title>
        <authorList>
            <person name="Almutairi H."/>
            <person name="Urbaniak M.D."/>
            <person name="Bates M.D."/>
            <person name="Jariyapan N."/>
            <person name="Kwakye-Nuako G."/>
            <person name="Thomaz Soccol V."/>
            <person name="Al-Salem W.S."/>
            <person name="Dillon R.J."/>
            <person name="Bates P.A."/>
            <person name="Gatherer D."/>
        </authorList>
    </citation>
    <scope>NUCLEOTIDE SEQUENCE [LARGE SCALE GENOMIC DNA]</scope>
</reference>
<evidence type="ECO:0000313" key="4">
    <source>
        <dbReference type="Proteomes" id="UP000673552"/>
    </source>
</evidence>
<dbReference type="KEGG" id="lmat:92517730"/>
<name>A0A836L0G1_9TRYP</name>
<evidence type="ECO:0000256" key="2">
    <source>
        <dbReference type="SAM" id="MobiDB-lite"/>
    </source>
</evidence>
<protein>
    <submittedName>
        <fullName evidence="3">Uncharacterized protein</fullName>
    </submittedName>
</protein>
<feature type="region of interest" description="Disordered" evidence="2">
    <location>
        <begin position="587"/>
        <end position="620"/>
    </location>
</feature>
<accession>A0A836L0G1</accession>
<sequence>MPATLSADAAFPSSRALSSHAGAQGYHSLHGDFSFYPTSAHKRRAPREPSGGAVVVNDKHVAEVPQSPSTDLDGGVGTFPSFSGLSCSPSKGTPDADSLARRSSSQPLASTPHGGHVALKPASASLSFAKGGAPLLHRYRTSRADVLPRVLHRSISLPSQVSMSTPAAAGMTTRRPKNIRRSLLHTRTTAPSEPSAALAPPQGNAVAQGEVPREPHPTPLRIHSHPSHTNSSSRKRVDNPDVEVPVTRIRLVGAVPGPLSSSKGNAAAPAAPATASRQTTLPPDADDVHVKGEAHGREEKQDVGTAQLPAQTHPSSSLSRNATTVLHCHKQDCMHSEESICEFIRMQRELRRCYATIDTYEALITQLRDDCTLARAQLCQCRQEYAQHKKGIEAQVQAELTERTNALLSAPRRSEADDAPHLTPSAGPDGNVKSAAEECCVDTLQATVDELRRALKEEQSAHAESLARLTEALAAKTKWKSRAVELLQWREQVCQHMHMSSAHSSYPLGAARTSLMDTSETPPGISTTGNSATGLRAEVDAGGSASNVSSPSRRDDLPPSRPKSLSCVPSPPEIRELESSVISEVRAAPSALPHEVGTGGGLEHKENEKDNNSMRGVDGSCQSDLTAESFLSASTAPEGRAVKAVGSGVVVVWPPLEEEERSPMQSAESSAAQSSTTAAALGAGASALSADNGKREPQPSLPISPIPSSALPSNLGCCTLSGAESCVVQGCRPLSAGCERALVAAVPLLVVPDPFAFPKPPSSGGVKCTIHSGLSSADPPPTWWGVSSAMAPDSAERRCRELLRALLDKEHQLALIAEERTKYKRLYEAAPS</sequence>
<feature type="compositionally biased region" description="Basic and acidic residues" evidence="2">
    <location>
        <begin position="602"/>
        <end position="612"/>
    </location>
</feature>
<gene>
    <name evidence="3" type="ORF">LSCM1_07864</name>
</gene>
<dbReference type="AlphaFoldDB" id="A0A836L0G1"/>
<feature type="region of interest" description="Disordered" evidence="2">
    <location>
        <begin position="255"/>
        <end position="319"/>
    </location>
</feature>
<feature type="compositionally biased region" description="Polar residues" evidence="2">
    <location>
        <begin position="308"/>
        <end position="319"/>
    </location>
</feature>
<feature type="region of interest" description="Disordered" evidence="2">
    <location>
        <begin position="409"/>
        <end position="433"/>
    </location>
</feature>
<dbReference type="EMBL" id="JAFEUZ010000012">
    <property type="protein sequence ID" value="KAG5484493.1"/>
    <property type="molecule type" value="Genomic_DNA"/>
</dbReference>
<proteinExistence type="predicted"/>
<feature type="compositionally biased region" description="Low complexity" evidence="2">
    <location>
        <begin position="190"/>
        <end position="201"/>
    </location>
</feature>
<organism evidence="3 4">
    <name type="scientific">Leishmania martiniquensis</name>
    <dbReference type="NCBI Taxonomy" id="1580590"/>
    <lineage>
        <taxon>Eukaryota</taxon>
        <taxon>Discoba</taxon>
        <taxon>Euglenozoa</taxon>
        <taxon>Kinetoplastea</taxon>
        <taxon>Metakinetoplastina</taxon>
        <taxon>Trypanosomatida</taxon>
        <taxon>Trypanosomatidae</taxon>
        <taxon>Leishmaniinae</taxon>
        <taxon>Leishmania</taxon>
    </lineage>
</organism>
<dbReference type="RefSeq" id="XP_067180431.1">
    <property type="nucleotide sequence ID" value="XM_067325218.1"/>
</dbReference>
<dbReference type="GeneID" id="92517730"/>
<feature type="region of interest" description="Disordered" evidence="2">
    <location>
        <begin position="83"/>
        <end position="115"/>
    </location>
</feature>
<evidence type="ECO:0000256" key="1">
    <source>
        <dbReference type="SAM" id="Coils"/>
    </source>
</evidence>
<dbReference type="OrthoDB" id="266087at2759"/>
<feature type="compositionally biased region" description="Low complexity" evidence="2">
    <location>
        <begin position="266"/>
        <end position="275"/>
    </location>
</feature>
<keyword evidence="1" id="KW-0175">Coiled coil</keyword>
<comment type="caution">
    <text evidence="3">The sequence shown here is derived from an EMBL/GenBank/DDBJ whole genome shotgun (WGS) entry which is preliminary data.</text>
</comment>
<feature type="region of interest" description="Disordered" evidence="2">
    <location>
        <begin position="659"/>
        <end position="707"/>
    </location>
</feature>
<feature type="region of interest" description="Disordered" evidence="2">
    <location>
        <begin position="187"/>
        <end position="242"/>
    </location>
</feature>
<dbReference type="Proteomes" id="UP000673552">
    <property type="component" value="Unassembled WGS sequence"/>
</dbReference>
<feature type="coiled-coil region" evidence="1">
    <location>
        <begin position="441"/>
        <end position="468"/>
    </location>
</feature>
<evidence type="ECO:0000313" key="3">
    <source>
        <dbReference type="EMBL" id="KAG5484493.1"/>
    </source>
</evidence>
<feature type="compositionally biased region" description="Low complexity" evidence="2">
    <location>
        <begin position="665"/>
        <end position="690"/>
    </location>
</feature>